<keyword evidence="1" id="KW-0812">Transmembrane</keyword>
<proteinExistence type="predicted"/>
<dbReference type="Proteomes" id="UP000823399">
    <property type="component" value="Unassembled WGS sequence"/>
</dbReference>
<dbReference type="AlphaFoldDB" id="A0A9P7JXP8"/>
<dbReference type="OrthoDB" id="3256444at2759"/>
<name>A0A9P7JXP8_9AGAM</name>
<evidence type="ECO:0000256" key="1">
    <source>
        <dbReference type="SAM" id="Phobius"/>
    </source>
</evidence>
<organism evidence="2 3">
    <name type="scientific">Suillus discolor</name>
    <dbReference type="NCBI Taxonomy" id="1912936"/>
    <lineage>
        <taxon>Eukaryota</taxon>
        <taxon>Fungi</taxon>
        <taxon>Dikarya</taxon>
        <taxon>Basidiomycota</taxon>
        <taxon>Agaricomycotina</taxon>
        <taxon>Agaricomycetes</taxon>
        <taxon>Agaricomycetidae</taxon>
        <taxon>Boletales</taxon>
        <taxon>Suillineae</taxon>
        <taxon>Suillaceae</taxon>
        <taxon>Suillus</taxon>
    </lineage>
</organism>
<keyword evidence="1" id="KW-0472">Membrane</keyword>
<evidence type="ECO:0000313" key="2">
    <source>
        <dbReference type="EMBL" id="KAG2115749.1"/>
    </source>
</evidence>
<feature type="transmembrane region" description="Helical" evidence="1">
    <location>
        <begin position="138"/>
        <end position="158"/>
    </location>
</feature>
<keyword evidence="3" id="KW-1185">Reference proteome</keyword>
<comment type="caution">
    <text evidence="2">The sequence shown here is derived from an EMBL/GenBank/DDBJ whole genome shotgun (WGS) entry which is preliminary data.</text>
</comment>
<reference evidence="2" key="1">
    <citation type="journal article" date="2020" name="New Phytol.">
        <title>Comparative genomics reveals dynamic genome evolution in host specialist ectomycorrhizal fungi.</title>
        <authorList>
            <person name="Lofgren L.A."/>
            <person name="Nguyen N.H."/>
            <person name="Vilgalys R."/>
            <person name="Ruytinx J."/>
            <person name="Liao H.L."/>
            <person name="Branco S."/>
            <person name="Kuo A."/>
            <person name="LaButti K."/>
            <person name="Lipzen A."/>
            <person name="Andreopoulos W."/>
            <person name="Pangilinan J."/>
            <person name="Riley R."/>
            <person name="Hundley H."/>
            <person name="Na H."/>
            <person name="Barry K."/>
            <person name="Grigoriev I.V."/>
            <person name="Stajich J.E."/>
            <person name="Kennedy P.G."/>
        </authorList>
    </citation>
    <scope>NUCLEOTIDE SEQUENCE</scope>
    <source>
        <strain evidence="2">FC423</strain>
    </source>
</reference>
<dbReference type="EMBL" id="JABBWM010000007">
    <property type="protein sequence ID" value="KAG2115749.1"/>
    <property type="molecule type" value="Genomic_DNA"/>
</dbReference>
<gene>
    <name evidence="2" type="ORF">F5147DRAFT_568928</name>
</gene>
<feature type="non-terminal residue" evidence="2">
    <location>
        <position position="1"/>
    </location>
</feature>
<dbReference type="RefSeq" id="XP_041297128.1">
    <property type="nucleotide sequence ID" value="XM_041430925.1"/>
</dbReference>
<accession>A0A9P7JXP8</accession>
<sequence length="160" mass="18494">VKDLSTCHRHLEKDHELTYNKWAGENSFDSMLPKAVAKRRNDTLKASASQTGLDNHLHERPKAERILPYSDKLFREAATEWLIATDQPIQALDHPNFHKLVDVASRATNGVKIPDRKVTRAEIIAMFQKQMKHLRERLNVASCFYLIYIYIVITISRVTL</sequence>
<keyword evidence="1" id="KW-1133">Transmembrane helix</keyword>
<protein>
    <submittedName>
        <fullName evidence="2">Uncharacterized protein</fullName>
    </submittedName>
</protein>
<evidence type="ECO:0000313" key="3">
    <source>
        <dbReference type="Proteomes" id="UP000823399"/>
    </source>
</evidence>
<dbReference type="GeneID" id="64693184"/>